<dbReference type="AlphaFoldDB" id="A0A0R3RGW8"/>
<accession>A0A0R3RGW8</accession>
<evidence type="ECO:0000256" key="2">
    <source>
        <dbReference type="ARBA" id="ARBA00022771"/>
    </source>
</evidence>
<keyword evidence="1" id="KW-0479">Metal-binding</keyword>
<evidence type="ECO:0000313" key="4">
    <source>
        <dbReference type="Proteomes" id="UP000050640"/>
    </source>
</evidence>
<keyword evidence="4" id="KW-1185">Reference proteome</keyword>
<dbReference type="InterPro" id="IPR017907">
    <property type="entry name" value="Znf_RING_CS"/>
</dbReference>
<evidence type="ECO:0000256" key="1">
    <source>
        <dbReference type="ARBA" id="ARBA00022723"/>
    </source>
</evidence>
<dbReference type="Proteomes" id="UP000050640">
    <property type="component" value="Unplaced"/>
</dbReference>
<dbReference type="SUPFAM" id="SSF57850">
    <property type="entry name" value="RING/U-box"/>
    <property type="match status" value="1"/>
</dbReference>
<proteinExistence type="predicted"/>
<protein>
    <submittedName>
        <fullName evidence="5">RING-type domain-containing protein</fullName>
    </submittedName>
</protein>
<keyword evidence="2" id="KW-0863">Zinc-finger</keyword>
<evidence type="ECO:0000313" key="5">
    <source>
        <dbReference type="WBParaSite" id="EEL_0000066501-mRNA-1"/>
    </source>
</evidence>
<organism evidence="4 5">
    <name type="scientific">Elaeophora elaphi</name>
    <dbReference type="NCBI Taxonomy" id="1147741"/>
    <lineage>
        <taxon>Eukaryota</taxon>
        <taxon>Metazoa</taxon>
        <taxon>Ecdysozoa</taxon>
        <taxon>Nematoda</taxon>
        <taxon>Chromadorea</taxon>
        <taxon>Rhabditida</taxon>
        <taxon>Spirurina</taxon>
        <taxon>Spiruromorpha</taxon>
        <taxon>Filarioidea</taxon>
        <taxon>Onchocercidae</taxon>
        <taxon>Elaeophora</taxon>
    </lineage>
</organism>
<keyword evidence="3" id="KW-0862">Zinc</keyword>
<name>A0A0R3RGW8_9BILA</name>
<dbReference type="WBParaSite" id="EEL_0000066501-mRNA-1">
    <property type="protein sequence ID" value="EEL_0000066501-mRNA-1"/>
    <property type="gene ID" value="EEL_0000066501"/>
</dbReference>
<sequence>MPEVTLSEIDDLSYLGVAPEAKRTVCLASNCFSVFDESCSRRLNWKYCESQFCSRQLSAVWLERLPCKHNICLTCMEEYKQLSNPVCPVEGCSGKISEVEESNQCDGPCKKHLEEGKYVTTKCCQARICFPCFETIFGRKHSSGIEEKCPSTECLRQPDQLARCQSGFKCKNLAIIGFPSKDECEHAICMQCLEQMIDDCESVGTLPRCPNESCSALYSMESVIAIRTMLPGRSSFFNKLSLDNAYYYIIKDETITVIVQYTHVDTVPIKFSTNFKSVQRYFEIDIRLSDGSESKKLPFDRIGTIADLVREIRRELNIAPEEKVYGYYLTRSLNSQEKTDENVSADKPAEKLEFTAESINETVEKLNLSAAITIVADMAGIVQVKPDVTLNGTGI</sequence>
<reference evidence="5" key="1">
    <citation type="submission" date="2017-02" db="UniProtKB">
        <authorList>
            <consortium name="WormBaseParasite"/>
        </authorList>
    </citation>
    <scope>IDENTIFICATION</scope>
</reference>
<dbReference type="GO" id="GO:0008270">
    <property type="term" value="F:zinc ion binding"/>
    <property type="evidence" value="ECO:0007669"/>
    <property type="project" value="UniProtKB-KW"/>
</dbReference>
<dbReference type="PROSITE" id="PS00518">
    <property type="entry name" value="ZF_RING_1"/>
    <property type="match status" value="2"/>
</dbReference>
<evidence type="ECO:0000256" key="3">
    <source>
        <dbReference type="ARBA" id="ARBA00022833"/>
    </source>
</evidence>